<feature type="chain" id="PRO_5028885498" evidence="2">
    <location>
        <begin position="21"/>
        <end position="149"/>
    </location>
</feature>
<reference evidence="3 4" key="1">
    <citation type="submission" date="2019-06" db="EMBL/GenBank/DDBJ databases">
        <authorList>
            <person name="Palmer J.M."/>
        </authorList>
    </citation>
    <scope>NUCLEOTIDE SEQUENCE [LARGE SCALE GENOMIC DNA]</scope>
    <source>
        <strain evidence="3 4">TWF102</strain>
    </source>
</reference>
<dbReference type="EMBL" id="WIQW01000148">
    <property type="protein sequence ID" value="KAF3079726.1"/>
    <property type="molecule type" value="Genomic_DNA"/>
</dbReference>
<evidence type="ECO:0000256" key="1">
    <source>
        <dbReference type="SAM" id="MobiDB-lite"/>
    </source>
</evidence>
<dbReference type="Proteomes" id="UP000475325">
    <property type="component" value="Unassembled WGS sequence"/>
</dbReference>
<comment type="caution">
    <text evidence="3">The sequence shown here is derived from an EMBL/GenBank/DDBJ whole genome shotgun (WGS) entry which is preliminary data.</text>
</comment>
<proteinExistence type="predicted"/>
<feature type="signal peptide" evidence="2">
    <location>
        <begin position="1"/>
        <end position="20"/>
    </location>
</feature>
<feature type="compositionally biased region" description="Pro residues" evidence="1">
    <location>
        <begin position="117"/>
        <end position="127"/>
    </location>
</feature>
<evidence type="ECO:0000313" key="4">
    <source>
        <dbReference type="Proteomes" id="UP000475325"/>
    </source>
</evidence>
<feature type="region of interest" description="Disordered" evidence="1">
    <location>
        <begin position="87"/>
        <end position="149"/>
    </location>
</feature>
<evidence type="ECO:0000256" key="2">
    <source>
        <dbReference type="SAM" id="SignalP"/>
    </source>
</evidence>
<sequence length="149" mass="16442">MFSLLRLFLTILYLSVFTAALPSTHQSPLSSPSANPPTGNTICKEDNLPCGTTCYDPTEADCDPQFLTLTRFGDHISHLKKEALEKNKLATEKKQRRVARQKASSISTRKRGSIPQPSAPAPPPPVFPKQINQPPRNVRYVHADIPPPS</sequence>
<protein>
    <submittedName>
        <fullName evidence="3">Uncharacterized protein</fullName>
    </submittedName>
</protein>
<gene>
    <name evidence="3" type="ORF">TWF102_002589</name>
</gene>
<organism evidence="3 4">
    <name type="scientific">Orbilia oligospora</name>
    <name type="common">Nematode-trapping fungus</name>
    <name type="synonym">Arthrobotrys oligospora</name>
    <dbReference type="NCBI Taxonomy" id="2813651"/>
    <lineage>
        <taxon>Eukaryota</taxon>
        <taxon>Fungi</taxon>
        <taxon>Dikarya</taxon>
        <taxon>Ascomycota</taxon>
        <taxon>Pezizomycotina</taxon>
        <taxon>Orbiliomycetes</taxon>
        <taxon>Orbiliales</taxon>
        <taxon>Orbiliaceae</taxon>
        <taxon>Orbilia</taxon>
    </lineage>
</organism>
<name>A0A7C8J1M6_ORBOL</name>
<evidence type="ECO:0000313" key="3">
    <source>
        <dbReference type="EMBL" id="KAF3079726.1"/>
    </source>
</evidence>
<keyword evidence="2" id="KW-0732">Signal</keyword>
<dbReference type="AlphaFoldDB" id="A0A7C8J1M6"/>
<accession>A0A7C8J1M6</accession>